<feature type="domain" description="Sulfatase-modifying factor enzyme-like" evidence="2">
    <location>
        <begin position="64"/>
        <end position="345"/>
    </location>
</feature>
<dbReference type="Pfam" id="PF03781">
    <property type="entry name" value="FGE-sulfatase"/>
    <property type="match status" value="1"/>
</dbReference>
<dbReference type="EMBL" id="KQ978379">
    <property type="protein sequence ID" value="KYM94521.1"/>
    <property type="molecule type" value="Genomic_DNA"/>
</dbReference>
<dbReference type="InterPro" id="IPR016187">
    <property type="entry name" value="CTDL_fold"/>
</dbReference>
<gene>
    <name evidence="3" type="ORF">ALC62_14964</name>
</gene>
<evidence type="ECO:0000313" key="3">
    <source>
        <dbReference type="EMBL" id="KYM94521.1"/>
    </source>
</evidence>
<dbReference type="GO" id="GO:0005783">
    <property type="term" value="C:endoplasmic reticulum"/>
    <property type="evidence" value="ECO:0007669"/>
    <property type="project" value="TreeGrafter"/>
</dbReference>
<keyword evidence="4" id="KW-1185">Reference proteome</keyword>
<dbReference type="PANTHER" id="PTHR23150:SF19">
    <property type="entry name" value="FORMYLGLYCINE-GENERATING ENZYME"/>
    <property type="match status" value="1"/>
</dbReference>
<dbReference type="PANTHER" id="PTHR23150">
    <property type="entry name" value="SULFATASE MODIFYING FACTOR 1, 2"/>
    <property type="match status" value="1"/>
</dbReference>
<dbReference type="InterPro" id="IPR042095">
    <property type="entry name" value="SUMF_sf"/>
</dbReference>
<protein>
    <submittedName>
        <fullName evidence="3">Sulfatase-modifying factor 1</fullName>
    </submittedName>
</protein>
<sequence length="348" mass="39667">MTVLNFYKIQMLIGYFYLYVNAVKDNSNCQCSKLNRQLIFSRQEGYCIVNNIKFNATNVIKEKRKMVKINAGTYFIGTNNPILVADGEGPKREVVLDSFYIDKFEVSNKEFMTFVSATGYMTEAENFGDSFVFEGLLTQTTKDKVNKAVAQAPWWLLVKQASWQHPEGPNSNITCTYLVRMDHPVSHVSWNDAVAYCNWMGMRLPTEAEWEVACRGELSDRLYPWGNKLMPKNQHKANIWQGNFPTENTEEDGYKGTSPVTMFSQNRYGLHNIVGNVWEWTADWWVIKHSSDRLINPIGPSSGSDKVKKGGSYLCHKSYCYRYRCAARSQNTPDSSAGNLGFRCAVSA</sequence>
<dbReference type="GO" id="GO:0120147">
    <property type="term" value="F:formylglycine-generating oxidase activity"/>
    <property type="evidence" value="ECO:0007669"/>
    <property type="project" value="TreeGrafter"/>
</dbReference>
<evidence type="ECO:0000313" key="4">
    <source>
        <dbReference type="Proteomes" id="UP000078542"/>
    </source>
</evidence>
<dbReference type="Gene3D" id="3.90.1580.10">
    <property type="entry name" value="paralog of FGE (formylglycine-generating enzyme)"/>
    <property type="match status" value="1"/>
</dbReference>
<evidence type="ECO:0000256" key="1">
    <source>
        <dbReference type="ARBA" id="ARBA00005310"/>
    </source>
</evidence>
<evidence type="ECO:0000259" key="2">
    <source>
        <dbReference type="Pfam" id="PF03781"/>
    </source>
</evidence>
<accession>A0A195C2T8</accession>
<dbReference type="InterPro" id="IPR005532">
    <property type="entry name" value="SUMF_dom"/>
</dbReference>
<dbReference type="Proteomes" id="UP000078542">
    <property type="component" value="Unassembled WGS sequence"/>
</dbReference>
<proteinExistence type="inferred from homology"/>
<dbReference type="STRING" id="456900.A0A195C2T8"/>
<organism evidence="3 4">
    <name type="scientific">Cyphomyrmex costatus</name>
    <dbReference type="NCBI Taxonomy" id="456900"/>
    <lineage>
        <taxon>Eukaryota</taxon>
        <taxon>Metazoa</taxon>
        <taxon>Ecdysozoa</taxon>
        <taxon>Arthropoda</taxon>
        <taxon>Hexapoda</taxon>
        <taxon>Insecta</taxon>
        <taxon>Pterygota</taxon>
        <taxon>Neoptera</taxon>
        <taxon>Endopterygota</taxon>
        <taxon>Hymenoptera</taxon>
        <taxon>Apocrita</taxon>
        <taxon>Aculeata</taxon>
        <taxon>Formicoidea</taxon>
        <taxon>Formicidae</taxon>
        <taxon>Myrmicinae</taxon>
        <taxon>Cyphomyrmex</taxon>
    </lineage>
</organism>
<dbReference type="InterPro" id="IPR051043">
    <property type="entry name" value="Sulfatase_Mod_Factor_Kinase"/>
</dbReference>
<reference evidence="3 4" key="1">
    <citation type="submission" date="2016-03" db="EMBL/GenBank/DDBJ databases">
        <title>Cyphomyrmex costatus WGS genome.</title>
        <authorList>
            <person name="Nygaard S."/>
            <person name="Hu H."/>
            <person name="Boomsma J."/>
            <person name="Zhang G."/>
        </authorList>
    </citation>
    <scope>NUCLEOTIDE SEQUENCE [LARGE SCALE GENOMIC DNA]</scope>
    <source>
        <strain evidence="3">MS0001</strain>
        <tissue evidence="3">Whole body</tissue>
    </source>
</reference>
<dbReference type="AlphaFoldDB" id="A0A195C2T8"/>
<comment type="similarity">
    <text evidence="1">Belongs to the sulfatase-modifying factor family.</text>
</comment>
<dbReference type="SUPFAM" id="SSF56436">
    <property type="entry name" value="C-type lectin-like"/>
    <property type="match status" value="1"/>
</dbReference>
<name>A0A195C2T8_9HYME</name>